<keyword evidence="2" id="KW-1185">Reference proteome</keyword>
<protein>
    <recommendedName>
        <fullName evidence="3">Polyhydroxyalkanoic acid system protein</fullName>
    </recommendedName>
</protein>
<dbReference type="KEGG" id="lpav:PLANPX_4746"/>
<organism evidence="1 2">
    <name type="scientific">Lacipirellula parvula</name>
    <dbReference type="NCBI Taxonomy" id="2650471"/>
    <lineage>
        <taxon>Bacteria</taxon>
        <taxon>Pseudomonadati</taxon>
        <taxon>Planctomycetota</taxon>
        <taxon>Planctomycetia</taxon>
        <taxon>Pirellulales</taxon>
        <taxon>Lacipirellulaceae</taxon>
        <taxon>Lacipirellula</taxon>
    </lineage>
</organism>
<evidence type="ECO:0000313" key="2">
    <source>
        <dbReference type="Proteomes" id="UP000326837"/>
    </source>
</evidence>
<evidence type="ECO:0000313" key="1">
    <source>
        <dbReference type="EMBL" id="BBO35134.1"/>
    </source>
</evidence>
<dbReference type="EMBL" id="AP021861">
    <property type="protein sequence ID" value="BBO35134.1"/>
    <property type="molecule type" value="Genomic_DNA"/>
</dbReference>
<evidence type="ECO:0008006" key="3">
    <source>
        <dbReference type="Google" id="ProtNLM"/>
    </source>
</evidence>
<sequence length="81" mass="9071">MERFVESLQARFGDKVSDLDQSWAGNKLSFGFKTFGFKIAGAIEALDQKLDVKGEIPLTAMMFKGKIEGEVKEQLARLMRA</sequence>
<dbReference type="AlphaFoldDB" id="A0A5K7XE55"/>
<dbReference type="Proteomes" id="UP000326837">
    <property type="component" value="Chromosome"/>
</dbReference>
<name>A0A5K7XE55_9BACT</name>
<gene>
    <name evidence="1" type="ORF">PLANPX_4746</name>
</gene>
<dbReference type="Pfam" id="PF09650">
    <property type="entry name" value="PHA_gran_rgn"/>
    <property type="match status" value="1"/>
</dbReference>
<accession>A0A5K7XE55</accession>
<proteinExistence type="predicted"/>
<reference evidence="2" key="1">
    <citation type="submission" date="2019-10" db="EMBL/GenBank/DDBJ databases">
        <title>Lacipirellula parvula gen. nov., sp. nov., representing a lineage of planctomycetes widespread in freshwater anoxic habitats, and description of the family Lacipirellulaceae.</title>
        <authorList>
            <person name="Dedysh S.N."/>
            <person name="Kulichevskaya I.S."/>
            <person name="Beletsky A.V."/>
            <person name="Rakitin A.L."/>
            <person name="Mardanov A.V."/>
            <person name="Ivanova A.A."/>
            <person name="Saltykova V.X."/>
            <person name="Rijpstra W.I.C."/>
            <person name="Sinninghe Damste J.S."/>
            <person name="Ravin N.V."/>
        </authorList>
    </citation>
    <scope>NUCLEOTIDE SEQUENCE [LARGE SCALE GENOMIC DNA]</scope>
    <source>
        <strain evidence="2">PX69</strain>
    </source>
</reference>
<dbReference type="InterPro" id="IPR013433">
    <property type="entry name" value="PHA_gran_rgn"/>
</dbReference>